<evidence type="ECO:0000313" key="2">
    <source>
        <dbReference type="EMBL" id="RII32795.1"/>
    </source>
</evidence>
<proteinExistence type="predicted"/>
<dbReference type="AlphaFoldDB" id="A0A1V4ITY5"/>
<dbReference type="NCBIfam" id="TIGR01909">
    <property type="entry name" value="C_GCAxxG_C_C"/>
    <property type="match status" value="1"/>
</dbReference>
<dbReference type="InterPro" id="IPR010181">
    <property type="entry name" value="CGCAxxGCC_motif"/>
</dbReference>
<dbReference type="EMBL" id="MZGT01000017">
    <property type="protein sequence ID" value="OPJ63501.1"/>
    <property type="molecule type" value="Genomic_DNA"/>
</dbReference>
<dbReference type="Pfam" id="PF09719">
    <property type="entry name" value="C_GCAxxG_C_C"/>
    <property type="match status" value="1"/>
</dbReference>
<keyword evidence="3" id="KW-1185">Reference proteome</keyword>
<reference evidence="2 4" key="2">
    <citation type="submission" date="2018-08" db="EMBL/GenBank/DDBJ databases">
        <title>Genome of Clostridium chromiireducens C1, DSM12136.</title>
        <authorList>
            <person name="Xing M."/>
            <person name="Wei Y."/>
            <person name="Ang E.L."/>
            <person name="Zhao H."/>
            <person name="Zhang Y."/>
        </authorList>
    </citation>
    <scope>NUCLEOTIDE SEQUENCE [LARGE SCALE GENOMIC DNA]</scope>
    <source>
        <strain evidence="2 4">C1</strain>
    </source>
</reference>
<dbReference type="STRING" id="225345.CLCHR_15990"/>
<accession>A0A1V4ITY5</accession>
<dbReference type="RefSeq" id="WP_079439162.1">
    <property type="nucleotide sequence ID" value="NZ_JBLZIA010000006.1"/>
</dbReference>
<organism evidence="1 3">
    <name type="scientific">Clostridium chromiireducens</name>
    <dbReference type="NCBI Taxonomy" id="225345"/>
    <lineage>
        <taxon>Bacteria</taxon>
        <taxon>Bacillati</taxon>
        <taxon>Bacillota</taxon>
        <taxon>Clostridia</taxon>
        <taxon>Eubacteriales</taxon>
        <taxon>Clostridiaceae</taxon>
        <taxon>Clostridium</taxon>
    </lineage>
</organism>
<protein>
    <submittedName>
        <fullName evidence="1">Putative redox-active protein</fullName>
    </submittedName>
</protein>
<dbReference type="Proteomes" id="UP000265930">
    <property type="component" value="Unassembled WGS sequence"/>
</dbReference>
<dbReference type="EMBL" id="QXDJ01000006">
    <property type="protein sequence ID" value="RII32795.1"/>
    <property type="molecule type" value="Genomic_DNA"/>
</dbReference>
<reference evidence="1 3" key="1">
    <citation type="submission" date="2017-03" db="EMBL/GenBank/DDBJ databases">
        <title>Genome sequence of Clostridium chromiireducens DSM 23318.</title>
        <authorList>
            <person name="Poehlein A."/>
            <person name="Daniel R."/>
        </authorList>
    </citation>
    <scope>NUCLEOTIDE SEQUENCE [LARGE SCALE GENOMIC DNA]</scope>
    <source>
        <strain evidence="1 3">DSM 23318</strain>
    </source>
</reference>
<evidence type="ECO:0000313" key="4">
    <source>
        <dbReference type="Proteomes" id="UP000265930"/>
    </source>
</evidence>
<name>A0A1V4ITY5_9CLOT</name>
<gene>
    <name evidence="1" type="ORF">CLCHR_15990</name>
    <name evidence="2" type="ORF">D2A34_21495</name>
</gene>
<evidence type="ECO:0000313" key="3">
    <source>
        <dbReference type="Proteomes" id="UP000191056"/>
    </source>
</evidence>
<dbReference type="Proteomes" id="UP000191056">
    <property type="component" value="Unassembled WGS sequence"/>
</dbReference>
<dbReference type="OrthoDB" id="45689at2"/>
<sequence>MLSEMVKKYRKEEYDLNCAESIMYAANEEYDLNLSKQTLKTMSGFGGGMSTGDVCGVITGAVGVIGIMFTEISGHKSPIVAEITREFINKFNESLRFIKCIDLKKEYIDIKRCTLMIEKGAEILETIIIERKNN</sequence>
<comment type="caution">
    <text evidence="1">The sequence shown here is derived from an EMBL/GenBank/DDBJ whole genome shotgun (WGS) entry which is preliminary data.</text>
</comment>
<evidence type="ECO:0000313" key="1">
    <source>
        <dbReference type="EMBL" id="OPJ63501.1"/>
    </source>
</evidence>